<dbReference type="Proteomes" id="UP001271007">
    <property type="component" value="Unassembled WGS sequence"/>
</dbReference>
<dbReference type="EMBL" id="JAWDJX010000002">
    <property type="protein sequence ID" value="KAK3058307.1"/>
    <property type="molecule type" value="Genomic_DNA"/>
</dbReference>
<keyword evidence="2" id="KW-1133">Transmembrane helix</keyword>
<keyword evidence="2" id="KW-0472">Membrane</keyword>
<keyword evidence="2" id="KW-0812">Transmembrane</keyword>
<dbReference type="AlphaFoldDB" id="A0AAJ0GIN4"/>
<feature type="transmembrane region" description="Helical" evidence="2">
    <location>
        <begin position="6"/>
        <end position="27"/>
    </location>
</feature>
<name>A0AAJ0GIN4_9PEZI</name>
<evidence type="ECO:0000256" key="2">
    <source>
        <dbReference type="SAM" id="Phobius"/>
    </source>
</evidence>
<reference evidence="3" key="1">
    <citation type="submission" date="2023-04" db="EMBL/GenBank/DDBJ databases">
        <title>Black Yeasts Isolated from many extreme environments.</title>
        <authorList>
            <person name="Coleine C."/>
            <person name="Stajich J.E."/>
            <person name="Selbmann L."/>
        </authorList>
    </citation>
    <scope>NUCLEOTIDE SEQUENCE</scope>
    <source>
        <strain evidence="3">CCFEE 5312</strain>
    </source>
</reference>
<keyword evidence="4" id="KW-1185">Reference proteome</keyword>
<evidence type="ECO:0000313" key="4">
    <source>
        <dbReference type="Proteomes" id="UP001271007"/>
    </source>
</evidence>
<protein>
    <submittedName>
        <fullName evidence="3">Uncharacterized protein</fullName>
    </submittedName>
</protein>
<evidence type="ECO:0000256" key="1">
    <source>
        <dbReference type="SAM" id="MobiDB-lite"/>
    </source>
</evidence>
<sequence>MDLDTTFELLFGLIATILALLALWFTYKHKDDILAKIEQWRHRPNDLPSYHSPRSSSNYQRLQYRQRRVLYEETFHDVLANAPSAFGLDDNGRNRPSYIGSGSNGRAWDLDDRPGSGGLR</sequence>
<comment type="caution">
    <text evidence="3">The sequence shown here is derived from an EMBL/GenBank/DDBJ whole genome shotgun (WGS) entry which is preliminary data.</text>
</comment>
<feature type="region of interest" description="Disordered" evidence="1">
    <location>
        <begin position="83"/>
        <end position="120"/>
    </location>
</feature>
<evidence type="ECO:0000313" key="3">
    <source>
        <dbReference type="EMBL" id="KAK3058307.1"/>
    </source>
</evidence>
<proteinExistence type="predicted"/>
<accession>A0AAJ0GIN4</accession>
<organism evidence="3 4">
    <name type="scientific">Extremus antarcticus</name>
    <dbReference type="NCBI Taxonomy" id="702011"/>
    <lineage>
        <taxon>Eukaryota</taxon>
        <taxon>Fungi</taxon>
        <taxon>Dikarya</taxon>
        <taxon>Ascomycota</taxon>
        <taxon>Pezizomycotina</taxon>
        <taxon>Dothideomycetes</taxon>
        <taxon>Dothideomycetidae</taxon>
        <taxon>Mycosphaerellales</taxon>
        <taxon>Extremaceae</taxon>
        <taxon>Extremus</taxon>
    </lineage>
</organism>
<gene>
    <name evidence="3" type="ORF">LTR09_001385</name>
</gene>